<feature type="signal peptide" evidence="2">
    <location>
        <begin position="1"/>
        <end position="26"/>
    </location>
</feature>
<gene>
    <name evidence="3" type="ORF">STA1M1_23310</name>
</gene>
<dbReference type="RefSeq" id="WP_281842501.1">
    <property type="nucleotide sequence ID" value="NZ_BROH01000006.1"/>
</dbReference>
<sequence length="90" mass="8755">MTGRKNRAGIAAAIALTIGAAAWSYATTQSGQTVKAGLLGSGMGGVPAHVATTADGNPEGFTGSDEELKAIARPRPSGQVASTASGTPEG</sequence>
<dbReference type="EMBL" id="BROH01000006">
    <property type="protein sequence ID" value="GKY88462.1"/>
    <property type="molecule type" value="Genomic_DNA"/>
</dbReference>
<evidence type="ECO:0000313" key="4">
    <source>
        <dbReference type="Proteomes" id="UP001144205"/>
    </source>
</evidence>
<organism evidence="3 4">
    <name type="scientific">Sinisalibacter aestuarii</name>
    <dbReference type="NCBI Taxonomy" id="2949426"/>
    <lineage>
        <taxon>Bacteria</taxon>
        <taxon>Pseudomonadati</taxon>
        <taxon>Pseudomonadota</taxon>
        <taxon>Alphaproteobacteria</taxon>
        <taxon>Rhodobacterales</taxon>
        <taxon>Roseobacteraceae</taxon>
        <taxon>Sinisalibacter</taxon>
    </lineage>
</organism>
<protein>
    <submittedName>
        <fullName evidence="3">Uncharacterized protein</fullName>
    </submittedName>
</protein>
<comment type="caution">
    <text evidence="3">The sequence shown here is derived from an EMBL/GenBank/DDBJ whole genome shotgun (WGS) entry which is preliminary data.</text>
</comment>
<evidence type="ECO:0000256" key="1">
    <source>
        <dbReference type="SAM" id="MobiDB-lite"/>
    </source>
</evidence>
<keyword evidence="2" id="KW-0732">Signal</keyword>
<evidence type="ECO:0000313" key="3">
    <source>
        <dbReference type="EMBL" id="GKY88462.1"/>
    </source>
</evidence>
<reference evidence="3" key="1">
    <citation type="journal article" date="2023" name="Int. J. Syst. Evol. Microbiol.">
        <title>Sinisalibacter aestuarii sp. nov., isolated from estuarine sediment of the Arakawa River.</title>
        <authorList>
            <person name="Arafat S.T."/>
            <person name="Hirano S."/>
            <person name="Sato A."/>
            <person name="Takeuchi K."/>
            <person name="Yasuda T."/>
            <person name="Terahara T."/>
            <person name="Hamada M."/>
            <person name="Kobayashi T."/>
        </authorList>
    </citation>
    <scope>NUCLEOTIDE SEQUENCE</scope>
    <source>
        <strain evidence="3">B-399</strain>
    </source>
</reference>
<accession>A0ABQ5LWH7</accession>
<name>A0ABQ5LWH7_9RHOB</name>
<proteinExistence type="predicted"/>
<evidence type="ECO:0000256" key="2">
    <source>
        <dbReference type="SAM" id="SignalP"/>
    </source>
</evidence>
<feature type="region of interest" description="Disordered" evidence="1">
    <location>
        <begin position="71"/>
        <end position="90"/>
    </location>
</feature>
<dbReference type="Proteomes" id="UP001144205">
    <property type="component" value="Unassembled WGS sequence"/>
</dbReference>
<feature type="compositionally biased region" description="Polar residues" evidence="1">
    <location>
        <begin position="79"/>
        <end position="90"/>
    </location>
</feature>
<feature type="chain" id="PRO_5045238545" evidence="2">
    <location>
        <begin position="27"/>
        <end position="90"/>
    </location>
</feature>
<keyword evidence="4" id="KW-1185">Reference proteome</keyword>